<feature type="domain" description="Peptidase A1" evidence="4">
    <location>
        <begin position="92"/>
        <end position="420"/>
    </location>
</feature>
<organism evidence="5 6">
    <name type="scientific">Phakopsora pachyrhizi</name>
    <name type="common">Asian soybean rust disease fungus</name>
    <dbReference type="NCBI Taxonomy" id="170000"/>
    <lineage>
        <taxon>Eukaryota</taxon>
        <taxon>Fungi</taxon>
        <taxon>Dikarya</taxon>
        <taxon>Basidiomycota</taxon>
        <taxon>Pucciniomycotina</taxon>
        <taxon>Pucciniomycetes</taxon>
        <taxon>Pucciniales</taxon>
        <taxon>Phakopsoraceae</taxon>
        <taxon>Phakopsora</taxon>
    </lineage>
</organism>
<dbReference type="InterPro" id="IPR033121">
    <property type="entry name" value="PEPTIDASE_A1"/>
</dbReference>
<dbReference type="GO" id="GO:0004190">
    <property type="term" value="F:aspartic-type endopeptidase activity"/>
    <property type="evidence" value="ECO:0007669"/>
    <property type="project" value="InterPro"/>
</dbReference>
<feature type="chain" id="PRO_5043784830" evidence="3">
    <location>
        <begin position="20"/>
        <end position="477"/>
    </location>
</feature>
<dbReference type="SUPFAM" id="SSF50630">
    <property type="entry name" value="Acid proteases"/>
    <property type="match status" value="1"/>
</dbReference>
<dbReference type="CDD" id="cd05471">
    <property type="entry name" value="pepsin_like"/>
    <property type="match status" value="1"/>
</dbReference>
<evidence type="ECO:0000259" key="4">
    <source>
        <dbReference type="PROSITE" id="PS51767"/>
    </source>
</evidence>
<comment type="similarity">
    <text evidence="1">Belongs to the peptidase A1 family.</text>
</comment>
<dbReference type="EMBL" id="CALTRL010000799">
    <property type="protein sequence ID" value="CAH7669682.1"/>
    <property type="molecule type" value="Genomic_DNA"/>
</dbReference>
<reference evidence="5" key="1">
    <citation type="submission" date="2022-06" db="EMBL/GenBank/DDBJ databases">
        <authorList>
            <consortium name="SYNGENTA / RWTH Aachen University"/>
        </authorList>
    </citation>
    <scope>NUCLEOTIDE SEQUENCE</scope>
</reference>
<evidence type="ECO:0000313" key="6">
    <source>
        <dbReference type="Proteomes" id="UP001153365"/>
    </source>
</evidence>
<dbReference type="InterPro" id="IPR034164">
    <property type="entry name" value="Pepsin-like_dom"/>
</dbReference>
<name>A0AAV0APG1_PHAPC</name>
<feature type="signal peptide" evidence="3">
    <location>
        <begin position="1"/>
        <end position="19"/>
    </location>
</feature>
<dbReference type="PANTHER" id="PTHR47966">
    <property type="entry name" value="BETA-SITE APP-CLEAVING ENZYME, ISOFORM A-RELATED"/>
    <property type="match status" value="1"/>
</dbReference>
<evidence type="ECO:0000313" key="5">
    <source>
        <dbReference type="EMBL" id="CAH7669682.1"/>
    </source>
</evidence>
<evidence type="ECO:0000256" key="3">
    <source>
        <dbReference type="SAM" id="SignalP"/>
    </source>
</evidence>
<dbReference type="PANTHER" id="PTHR47966:SF6">
    <property type="entry name" value="PEPTIDASE A1 DOMAIN-CONTAINING PROTEIN"/>
    <property type="match status" value="1"/>
</dbReference>
<keyword evidence="6" id="KW-1185">Reference proteome</keyword>
<evidence type="ECO:0000256" key="2">
    <source>
        <dbReference type="PIRSR" id="PIRSR601461-1"/>
    </source>
</evidence>
<feature type="active site" evidence="2">
    <location>
        <position position="304"/>
    </location>
</feature>
<proteinExistence type="inferred from homology"/>
<dbReference type="InterPro" id="IPR021109">
    <property type="entry name" value="Peptidase_aspartic_dom_sf"/>
</dbReference>
<dbReference type="PRINTS" id="PR00792">
    <property type="entry name" value="PEPSIN"/>
</dbReference>
<feature type="active site" evidence="2">
    <location>
        <position position="110"/>
    </location>
</feature>
<evidence type="ECO:0000256" key="1">
    <source>
        <dbReference type="ARBA" id="ARBA00007447"/>
    </source>
</evidence>
<protein>
    <submittedName>
        <fullName evidence="5">Aspartic peptidase domain-containing protein</fullName>
    </submittedName>
</protein>
<dbReference type="Pfam" id="PF00026">
    <property type="entry name" value="Asp"/>
    <property type="match status" value="1"/>
</dbReference>
<dbReference type="PROSITE" id="PS51767">
    <property type="entry name" value="PEPTIDASE_A1"/>
    <property type="match status" value="1"/>
</dbReference>
<dbReference type="GO" id="GO:0006508">
    <property type="term" value="P:proteolysis"/>
    <property type="evidence" value="ECO:0007669"/>
    <property type="project" value="InterPro"/>
</dbReference>
<comment type="caution">
    <text evidence="5">The sequence shown here is derived from an EMBL/GenBank/DDBJ whole genome shotgun (WGS) entry which is preliminary data.</text>
</comment>
<dbReference type="InterPro" id="IPR001461">
    <property type="entry name" value="Aspartic_peptidase_A1"/>
</dbReference>
<sequence>MRTFALTIVFVYFFRKVVSKESFPIYETGAKKNPENDIQGTDFVIAQSKNLFAKYPDFGADSAENDSNSTNSRVFAQVSHSITMVNRLNMQYYSSISIGTPPQNFAVQIDTGSTSLWVASYNSSQSRQDTDVGGALFQASKSSTFIQSAIKYFMPYADSSWANGVIAYDSVSLGSFNVPKQEFGAMTATSKEMYKGSASGILGMSFPTDSNVTKGPYPFWINAGIKNFSIAMAGFKGNTDADTGRNVEQSGGVFTLGGVENTLFKGDINYCPLTSSTSWQIASSGLKINGEIIPNSQSDRVMVDSGTSLIGLPGRLVAAIYSKIPGAAAAKGDYAGYYTYPCDSQVNFSIFFGGVEYPVSPSNFRAQGVKGDSKNCYGALFSTSSINAAAGVSTWIVGTSFLRNVYAVFRAEPLPAIGFAMNADDVSSRMLNMNYNPEFSRSNSKYSSSSITRTPSAIKITFLMAIVFLVFNYPKYG</sequence>
<gene>
    <name evidence="5" type="ORF">PPACK8108_LOCUS4323</name>
</gene>
<accession>A0AAV0APG1</accession>
<keyword evidence="3" id="KW-0732">Signal</keyword>
<dbReference type="Gene3D" id="2.40.70.10">
    <property type="entry name" value="Acid Proteases"/>
    <property type="match status" value="2"/>
</dbReference>
<dbReference type="Proteomes" id="UP001153365">
    <property type="component" value="Unassembled WGS sequence"/>
</dbReference>
<dbReference type="AlphaFoldDB" id="A0AAV0APG1"/>